<evidence type="ECO:0000313" key="9">
    <source>
        <dbReference type="Proteomes" id="UP001549920"/>
    </source>
</evidence>
<accession>A0ABR3IFJ0</accession>
<evidence type="ECO:0000256" key="3">
    <source>
        <dbReference type="ARBA" id="ARBA00022801"/>
    </source>
</evidence>
<keyword evidence="2" id="KW-0645">Protease</keyword>
<evidence type="ECO:0000256" key="1">
    <source>
        <dbReference type="ARBA" id="ARBA00007664"/>
    </source>
</evidence>
<evidence type="ECO:0000256" key="5">
    <source>
        <dbReference type="ARBA" id="ARBA00023157"/>
    </source>
</evidence>
<dbReference type="Gene3D" id="2.40.10.10">
    <property type="entry name" value="Trypsin-like serine proteases"/>
    <property type="match status" value="1"/>
</dbReference>
<reference evidence="8 9" key="1">
    <citation type="submission" date="2024-06" db="EMBL/GenBank/DDBJ databases">
        <title>A chromosome-level genome assembly of beet webworm, Loxostege sticticalis.</title>
        <authorList>
            <person name="Zhang Y."/>
        </authorList>
    </citation>
    <scope>NUCLEOTIDE SEQUENCE [LARGE SCALE GENOMIC DNA]</scope>
    <source>
        <strain evidence="8">AQ026</strain>
        <tissue evidence="8">Whole body</tissue>
    </source>
</reference>
<comment type="caution">
    <text evidence="8">The sequence shown here is derived from an EMBL/GenBank/DDBJ whole genome shotgun (WGS) entry which is preliminary data.</text>
</comment>
<evidence type="ECO:0000256" key="2">
    <source>
        <dbReference type="ARBA" id="ARBA00022670"/>
    </source>
</evidence>
<keyword evidence="3" id="KW-0378">Hydrolase</keyword>
<dbReference type="InterPro" id="IPR001254">
    <property type="entry name" value="Trypsin_dom"/>
</dbReference>
<dbReference type="SUPFAM" id="SSF50494">
    <property type="entry name" value="Trypsin-like serine proteases"/>
    <property type="match status" value="1"/>
</dbReference>
<dbReference type="InterPro" id="IPR018114">
    <property type="entry name" value="TRYPSIN_HIS"/>
</dbReference>
<keyword evidence="9" id="KW-1185">Reference proteome</keyword>
<evidence type="ECO:0000259" key="7">
    <source>
        <dbReference type="PROSITE" id="PS50240"/>
    </source>
</evidence>
<dbReference type="PROSITE" id="PS00134">
    <property type="entry name" value="TRYPSIN_HIS"/>
    <property type="match status" value="1"/>
</dbReference>
<dbReference type="PROSITE" id="PS50240">
    <property type="entry name" value="TRYPSIN_DOM"/>
    <property type="match status" value="1"/>
</dbReference>
<dbReference type="Pfam" id="PF00089">
    <property type="entry name" value="Trypsin"/>
    <property type="match status" value="1"/>
</dbReference>
<keyword evidence="4" id="KW-0720">Serine protease</keyword>
<protein>
    <recommendedName>
        <fullName evidence="7">Peptidase S1 domain-containing protein</fullName>
    </recommendedName>
</protein>
<dbReference type="PANTHER" id="PTHR24276:SF91">
    <property type="entry name" value="AT26814P-RELATED"/>
    <property type="match status" value="1"/>
</dbReference>
<dbReference type="Proteomes" id="UP001549920">
    <property type="component" value="Unassembled WGS sequence"/>
</dbReference>
<gene>
    <name evidence="8" type="ORF">ABMA27_013504</name>
</gene>
<sequence length="317" mass="35300">MTLVSSFAERATILFLSSFPMLKRRSDDTKQSEMSGHIVNGVDATIEMFPYMAQITFQGLPHCGGTVISRRVILTAAHCLGVGFMGIWIDFKDLEVVLGSSKALEGKKYKVCTTLPHENSSGLETDIGLVLLKKEIKIGRKVQIASLASNSKWKRKANLITVIGFGQTKTYGGQSSTKLQMTKLKYVNETACFNTQHIPYFKNKIYEDKICLIGEKWTGPCRGDSGSSAIWNRTIVGVVSNNRDIFCASDMTPSMYTDVVYYLNWIRTNTKYLESGNAKCYKKERLSSSDPHAGTSQHKYGRLPSTLSKNGVKIHFS</sequence>
<organism evidence="8 9">
    <name type="scientific">Loxostege sticticalis</name>
    <name type="common">Beet webworm moth</name>
    <dbReference type="NCBI Taxonomy" id="481309"/>
    <lineage>
        <taxon>Eukaryota</taxon>
        <taxon>Metazoa</taxon>
        <taxon>Ecdysozoa</taxon>
        <taxon>Arthropoda</taxon>
        <taxon>Hexapoda</taxon>
        <taxon>Insecta</taxon>
        <taxon>Pterygota</taxon>
        <taxon>Neoptera</taxon>
        <taxon>Endopterygota</taxon>
        <taxon>Lepidoptera</taxon>
        <taxon>Glossata</taxon>
        <taxon>Ditrysia</taxon>
        <taxon>Pyraloidea</taxon>
        <taxon>Crambidae</taxon>
        <taxon>Pyraustinae</taxon>
        <taxon>Loxostege</taxon>
    </lineage>
</organism>
<evidence type="ECO:0000256" key="4">
    <source>
        <dbReference type="ARBA" id="ARBA00022825"/>
    </source>
</evidence>
<dbReference type="InterPro" id="IPR050430">
    <property type="entry name" value="Peptidase_S1"/>
</dbReference>
<keyword evidence="5" id="KW-1015">Disulfide bond</keyword>
<feature type="region of interest" description="Disordered" evidence="6">
    <location>
        <begin position="286"/>
        <end position="317"/>
    </location>
</feature>
<dbReference type="SMART" id="SM00020">
    <property type="entry name" value="Tryp_SPc"/>
    <property type="match status" value="1"/>
</dbReference>
<name>A0ABR3IFJ0_LOXSC</name>
<dbReference type="PRINTS" id="PR00722">
    <property type="entry name" value="CHYMOTRYPSIN"/>
</dbReference>
<evidence type="ECO:0000256" key="6">
    <source>
        <dbReference type="SAM" id="MobiDB-lite"/>
    </source>
</evidence>
<evidence type="ECO:0000313" key="8">
    <source>
        <dbReference type="EMBL" id="KAL0895037.1"/>
    </source>
</evidence>
<proteinExistence type="inferred from homology"/>
<dbReference type="EMBL" id="JBEUOH010000004">
    <property type="protein sequence ID" value="KAL0895037.1"/>
    <property type="molecule type" value="Genomic_DNA"/>
</dbReference>
<dbReference type="InterPro" id="IPR043504">
    <property type="entry name" value="Peptidase_S1_PA_chymotrypsin"/>
</dbReference>
<dbReference type="InterPro" id="IPR001314">
    <property type="entry name" value="Peptidase_S1A"/>
</dbReference>
<dbReference type="InterPro" id="IPR009003">
    <property type="entry name" value="Peptidase_S1_PA"/>
</dbReference>
<dbReference type="PANTHER" id="PTHR24276">
    <property type="entry name" value="POLYSERASE-RELATED"/>
    <property type="match status" value="1"/>
</dbReference>
<dbReference type="CDD" id="cd00190">
    <property type="entry name" value="Tryp_SPc"/>
    <property type="match status" value="1"/>
</dbReference>
<feature type="domain" description="Peptidase S1" evidence="7">
    <location>
        <begin position="38"/>
        <end position="271"/>
    </location>
</feature>
<comment type="similarity">
    <text evidence="1">Belongs to the peptidase S1 family.</text>
</comment>
<feature type="compositionally biased region" description="Polar residues" evidence="6">
    <location>
        <begin position="288"/>
        <end position="298"/>
    </location>
</feature>